<feature type="transmembrane region" description="Helical" evidence="1">
    <location>
        <begin position="27"/>
        <end position="45"/>
    </location>
</feature>
<evidence type="ECO:0000313" key="2">
    <source>
        <dbReference type="EMBL" id="KAK8846187.1"/>
    </source>
</evidence>
<feature type="transmembrane region" description="Helical" evidence="1">
    <location>
        <begin position="227"/>
        <end position="245"/>
    </location>
</feature>
<gene>
    <name evidence="2" type="ORF">M9Y10_020193</name>
</gene>
<keyword evidence="1" id="KW-1133">Transmembrane helix</keyword>
<evidence type="ECO:0000313" key="3">
    <source>
        <dbReference type="Proteomes" id="UP001470230"/>
    </source>
</evidence>
<dbReference type="EMBL" id="JAPFFF010000029">
    <property type="protein sequence ID" value="KAK8846187.1"/>
    <property type="molecule type" value="Genomic_DNA"/>
</dbReference>
<keyword evidence="3" id="KW-1185">Reference proteome</keyword>
<dbReference type="Proteomes" id="UP001470230">
    <property type="component" value="Unassembled WGS sequence"/>
</dbReference>
<feature type="transmembrane region" description="Helical" evidence="1">
    <location>
        <begin position="183"/>
        <end position="206"/>
    </location>
</feature>
<protein>
    <submittedName>
        <fullName evidence="2">Uncharacterized protein</fullName>
    </submittedName>
</protein>
<accession>A0ABR2HFH1</accession>
<organism evidence="2 3">
    <name type="scientific">Tritrichomonas musculus</name>
    <dbReference type="NCBI Taxonomy" id="1915356"/>
    <lineage>
        <taxon>Eukaryota</taxon>
        <taxon>Metamonada</taxon>
        <taxon>Parabasalia</taxon>
        <taxon>Tritrichomonadida</taxon>
        <taxon>Tritrichomonadidae</taxon>
        <taxon>Tritrichomonas</taxon>
    </lineage>
</organism>
<keyword evidence="1" id="KW-0812">Transmembrane</keyword>
<feature type="transmembrane region" description="Helical" evidence="1">
    <location>
        <begin position="114"/>
        <end position="135"/>
    </location>
</feature>
<feature type="transmembrane region" description="Helical" evidence="1">
    <location>
        <begin position="51"/>
        <end position="69"/>
    </location>
</feature>
<proteinExistence type="predicted"/>
<feature type="transmembrane region" description="Helical" evidence="1">
    <location>
        <begin position="81"/>
        <end position="102"/>
    </location>
</feature>
<comment type="caution">
    <text evidence="2">The sequence shown here is derived from an EMBL/GenBank/DDBJ whole genome shotgun (WGS) entry which is preliminary data.</text>
</comment>
<reference evidence="2 3" key="1">
    <citation type="submission" date="2024-04" db="EMBL/GenBank/DDBJ databases">
        <title>Tritrichomonas musculus Genome.</title>
        <authorList>
            <person name="Alves-Ferreira E."/>
            <person name="Grigg M."/>
            <person name="Lorenzi H."/>
            <person name="Galac M."/>
        </authorList>
    </citation>
    <scope>NUCLEOTIDE SEQUENCE [LARGE SCALE GENOMIC DNA]</scope>
    <source>
        <strain evidence="2 3">EAF2021</strain>
    </source>
</reference>
<feature type="transmembrane region" description="Helical" evidence="1">
    <location>
        <begin position="142"/>
        <end position="163"/>
    </location>
</feature>
<keyword evidence="1" id="KW-0472">Membrane</keyword>
<sequence>MPSRKEISKIYDDFLFTLDDNFVPNQFIFGFSISMLILLITTQFIENIPTIVIFLLSLVTSLFFSFFQYDLTQIMNFFDIPFALIASFLFVRLCMSLSRTILNYSSGDETARRSITMLISFVSSCLTMFIIYNTIEKVNIVILVYVLDIIAFLVTLALDNGVISDPCFVVAYSILFVSKDDELSTFISVVRFLFLILSFISLLVEFPTTRLESFFQPISLKGARTRILLLLSVSSYLYISPNLMWQHGCYRCEFQSIATPIIYMLLCVYEYYQTNDQSFYGYN</sequence>
<name>A0ABR2HFH1_9EUKA</name>
<evidence type="ECO:0000256" key="1">
    <source>
        <dbReference type="SAM" id="Phobius"/>
    </source>
</evidence>